<dbReference type="Gene3D" id="3.40.190.10">
    <property type="entry name" value="Periplasmic binding protein-like II"/>
    <property type="match status" value="1"/>
</dbReference>
<name>A0A1E3G228_9BACT</name>
<feature type="region of interest" description="Disordered" evidence="1">
    <location>
        <begin position="417"/>
        <end position="436"/>
    </location>
</feature>
<gene>
    <name evidence="3" type="ORF">A4H02_07080</name>
</gene>
<reference evidence="4" key="1">
    <citation type="submission" date="2016-04" db="EMBL/GenBank/DDBJ databases">
        <title>The genome sequence project of a novel Fervidobacterium isolate from a hot spring in Thailand.</title>
        <authorList>
            <person name="Gonzalez J.M."/>
            <person name="Cuecas A."/>
            <person name="Kanoksilapatham W."/>
        </authorList>
    </citation>
    <scope>NUCLEOTIDE SEQUENCE [LARGE SCALE GENOMIC DNA]</scope>
    <source>
        <strain evidence="4">FC2004</strain>
    </source>
</reference>
<dbReference type="InterPro" id="IPR039424">
    <property type="entry name" value="SBP_5"/>
</dbReference>
<comment type="caution">
    <text evidence="3">The sequence shown here is derived from an EMBL/GenBank/DDBJ whole genome shotgun (WGS) entry which is preliminary data.</text>
</comment>
<dbReference type="STRING" id="1008305.A4H02_07080"/>
<dbReference type="RefSeq" id="WP_069293465.1">
    <property type="nucleotide sequence ID" value="NZ_CP140110.1"/>
</dbReference>
<dbReference type="PIRSF" id="PIRSF002741">
    <property type="entry name" value="MppA"/>
    <property type="match status" value="1"/>
</dbReference>
<dbReference type="InterPro" id="IPR030678">
    <property type="entry name" value="Peptide/Ni-bd"/>
</dbReference>
<accession>A0A1E3G228</accession>
<feature type="domain" description="Solute-binding protein family 5" evidence="2">
    <location>
        <begin position="68"/>
        <end position="516"/>
    </location>
</feature>
<dbReference type="PANTHER" id="PTHR30290:SF16">
    <property type="entry name" value="OLIGOPEPTIDE ABC TRANSPORTER, PERIPLASMIC OLIGOPEPTIDE-BINDING PROTEIN"/>
    <property type="match status" value="1"/>
</dbReference>
<dbReference type="SUPFAM" id="SSF53850">
    <property type="entry name" value="Periplasmic binding protein-like II"/>
    <property type="match status" value="1"/>
</dbReference>
<evidence type="ECO:0000259" key="2">
    <source>
        <dbReference type="Pfam" id="PF00496"/>
    </source>
</evidence>
<dbReference type="GO" id="GO:0043190">
    <property type="term" value="C:ATP-binding cassette (ABC) transporter complex"/>
    <property type="evidence" value="ECO:0007669"/>
    <property type="project" value="InterPro"/>
</dbReference>
<proteinExistence type="predicted"/>
<dbReference type="Pfam" id="PF00496">
    <property type="entry name" value="SBP_bac_5"/>
    <property type="match status" value="1"/>
</dbReference>
<dbReference type="GO" id="GO:0042597">
    <property type="term" value="C:periplasmic space"/>
    <property type="evidence" value="ECO:0007669"/>
    <property type="project" value="UniProtKB-ARBA"/>
</dbReference>
<sequence length="606" mass="68425">MKKLVLLGLLLVGALLLATQVNYGIFADITTTNVWNLLGAGSTSWNFAVQLWKYPSILGMNKDGMLIPAAATEIPKLVKEGNMWTVTVKLRRDMRWSNGAPFTADDVVFTYTTVKEMKIPGGNWSGAYEPEKVEKIDQWTVKFYFKEKRTIRIFYDTLMTTIVCSNYWKPIVEKAKKQKDPVKWLLAQEVIDPGITALNLGKIEKGAFAQVTKQVSDDKYWAFGEKSIYYKNGGFAIVNPKTGFRWQSDNPKPTGPVDLEVVNGPYVNTIVYKIYGNKQVAIQALIAGDIDYIYNPVGLTAGEAEQLRGQKDIKVVSNPQLGFRYIAFNMRKFPMSVKEFRQAVAALVDRDFLCNQVLQGRAIPLATPVPPANTFWYNSAVKTIGEGLSMGERYQLAVSLLKKAGFKWDVEPVIDPKDTKNPVKTPGKGLRGPDGKPVPEIEFLSPGMDYDPMRAQTAMYIEQWAKNIGIPIKLKLTDFNEIVTRAFDEVNFDMYYLGWGIGRIPTYFRSFFHSAEMAPEGNNTPGYANPEFDALIDEFEFADNFEQARKAIFEAQKILAEDLPYIVVFTNPMIEAYRTSIKFPYETVLGGINNYYGFPENVRKVQ</sequence>
<organism evidence="3 4">
    <name type="scientific">Fervidobacterium thailandense</name>
    <dbReference type="NCBI Taxonomy" id="1008305"/>
    <lineage>
        <taxon>Bacteria</taxon>
        <taxon>Thermotogati</taxon>
        <taxon>Thermotogota</taxon>
        <taxon>Thermotogae</taxon>
        <taxon>Thermotogales</taxon>
        <taxon>Fervidobacteriaceae</taxon>
        <taxon>Fervidobacterium</taxon>
    </lineage>
</organism>
<evidence type="ECO:0000313" key="3">
    <source>
        <dbReference type="EMBL" id="ODN30180.1"/>
    </source>
</evidence>
<dbReference type="EMBL" id="LWAF01000010">
    <property type="protein sequence ID" value="ODN30180.1"/>
    <property type="molecule type" value="Genomic_DNA"/>
</dbReference>
<dbReference type="PANTHER" id="PTHR30290">
    <property type="entry name" value="PERIPLASMIC BINDING COMPONENT OF ABC TRANSPORTER"/>
    <property type="match status" value="1"/>
</dbReference>
<dbReference type="AlphaFoldDB" id="A0A1E3G228"/>
<dbReference type="GO" id="GO:0015833">
    <property type="term" value="P:peptide transport"/>
    <property type="evidence" value="ECO:0007669"/>
    <property type="project" value="TreeGrafter"/>
</dbReference>
<dbReference type="InterPro" id="IPR000914">
    <property type="entry name" value="SBP_5_dom"/>
</dbReference>
<protein>
    <submittedName>
        <fullName evidence="3">ABC transporter substrate-binding protein</fullName>
    </submittedName>
</protein>
<dbReference type="Gene3D" id="3.10.105.10">
    <property type="entry name" value="Dipeptide-binding Protein, Domain 3"/>
    <property type="match status" value="1"/>
</dbReference>
<evidence type="ECO:0000313" key="4">
    <source>
        <dbReference type="Proteomes" id="UP000094570"/>
    </source>
</evidence>
<dbReference type="OrthoDB" id="9796817at2"/>
<dbReference type="Proteomes" id="UP000094570">
    <property type="component" value="Unassembled WGS sequence"/>
</dbReference>
<dbReference type="CDD" id="cd00995">
    <property type="entry name" value="PBP2_NikA_DppA_OppA_like"/>
    <property type="match status" value="1"/>
</dbReference>
<keyword evidence="4" id="KW-1185">Reference proteome</keyword>
<dbReference type="GO" id="GO:1904680">
    <property type="term" value="F:peptide transmembrane transporter activity"/>
    <property type="evidence" value="ECO:0007669"/>
    <property type="project" value="TreeGrafter"/>
</dbReference>
<evidence type="ECO:0000256" key="1">
    <source>
        <dbReference type="SAM" id="MobiDB-lite"/>
    </source>
</evidence>